<dbReference type="EMBL" id="VXIV02003507">
    <property type="protein sequence ID" value="KAF6016590.1"/>
    <property type="molecule type" value="Genomic_DNA"/>
</dbReference>
<dbReference type="AlphaFoldDB" id="A0A7J7IRS4"/>
<accession>A0A7J7IRS4</accession>
<feature type="compositionally biased region" description="Polar residues" evidence="1">
    <location>
        <begin position="1"/>
        <end position="17"/>
    </location>
</feature>
<evidence type="ECO:0000313" key="3">
    <source>
        <dbReference type="Proteomes" id="UP000593567"/>
    </source>
</evidence>
<name>A0A7J7IRS4_BUGNE</name>
<protein>
    <submittedName>
        <fullName evidence="2">Uncharacterized protein</fullName>
    </submittedName>
</protein>
<organism evidence="2 3">
    <name type="scientific">Bugula neritina</name>
    <name type="common">Brown bryozoan</name>
    <name type="synonym">Sertularia neritina</name>
    <dbReference type="NCBI Taxonomy" id="10212"/>
    <lineage>
        <taxon>Eukaryota</taxon>
        <taxon>Metazoa</taxon>
        <taxon>Spiralia</taxon>
        <taxon>Lophotrochozoa</taxon>
        <taxon>Bryozoa</taxon>
        <taxon>Gymnolaemata</taxon>
        <taxon>Cheilostomatida</taxon>
        <taxon>Flustrina</taxon>
        <taxon>Buguloidea</taxon>
        <taxon>Bugulidae</taxon>
        <taxon>Bugula</taxon>
    </lineage>
</organism>
<comment type="caution">
    <text evidence="2">The sequence shown here is derived from an EMBL/GenBank/DDBJ whole genome shotgun (WGS) entry which is preliminary data.</text>
</comment>
<feature type="region of interest" description="Disordered" evidence="1">
    <location>
        <begin position="194"/>
        <end position="213"/>
    </location>
</feature>
<proteinExistence type="predicted"/>
<gene>
    <name evidence="2" type="ORF">EB796_025108</name>
</gene>
<feature type="compositionally biased region" description="Low complexity" evidence="1">
    <location>
        <begin position="194"/>
        <end position="203"/>
    </location>
</feature>
<dbReference type="Proteomes" id="UP000593567">
    <property type="component" value="Unassembled WGS sequence"/>
</dbReference>
<reference evidence="2" key="1">
    <citation type="submission" date="2020-06" db="EMBL/GenBank/DDBJ databases">
        <title>Draft genome of Bugula neritina, a colonial animal packing powerful symbionts and potential medicines.</title>
        <authorList>
            <person name="Rayko M."/>
        </authorList>
    </citation>
    <scope>NUCLEOTIDE SEQUENCE [LARGE SCALE GENOMIC DNA]</scope>
    <source>
        <strain evidence="2">Kwan_BN1</strain>
    </source>
</reference>
<sequence>MPPFQQSLGNGGLSQNLAPPGRLLNALSLSTEGDASAIHPSSQQSKSPTLIKGTYSNRVLEHHYLPASSSSTHSLNDSGAEGTFSSGVGGPPSSTNIYDSQEDCVCEDHRYTNQADKLQRKENQIEKWQMNPVMSSTILDNKYIPDCPQRVTNNSARSKFLEMPSSLFESKASSENSGEFLFGDRASNTGIASCSSASEGSLSNKRKYQSSSSDDLEYSLWVNIFRK</sequence>
<keyword evidence="3" id="KW-1185">Reference proteome</keyword>
<feature type="region of interest" description="Disordered" evidence="1">
    <location>
        <begin position="1"/>
        <end position="20"/>
    </location>
</feature>
<feature type="region of interest" description="Disordered" evidence="1">
    <location>
        <begin position="68"/>
        <end position="96"/>
    </location>
</feature>
<evidence type="ECO:0000256" key="1">
    <source>
        <dbReference type="SAM" id="MobiDB-lite"/>
    </source>
</evidence>
<feature type="compositionally biased region" description="Polar residues" evidence="1">
    <location>
        <begin position="68"/>
        <end position="77"/>
    </location>
</feature>
<evidence type="ECO:0000313" key="2">
    <source>
        <dbReference type="EMBL" id="KAF6016590.1"/>
    </source>
</evidence>